<comment type="caution">
    <text evidence="4">The sequence shown here is derived from an EMBL/GenBank/DDBJ whole genome shotgun (WGS) entry which is preliminary data.</text>
</comment>
<dbReference type="InterPro" id="IPR016181">
    <property type="entry name" value="Acyl_CoA_acyltransferase"/>
</dbReference>
<evidence type="ECO:0000256" key="1">
    <source>
        <dbReference type="ARBA" id="ARBA00022679"/>
    </source>
</evidence>
<dbReference type="Gene3D" id="3.40.630.30">
    <property type="match status" value="1"/>
</dbReference>
<dbReference type="Pfam" id="PF13673">
    <property type="entry name" value="Acetyltransf_10"/>
    <property type="match status" value="1"/>
</dbReference>
<reference evidence="4 5" key="1">
    <citation type="submission" date="2020-07" db="EMBL/GenBank/DDBJ databases">
        <title>Vibrio marinisediminis sp. nov., isolated from marine sediment.</title>
        <authorList>
            <person name="Ji X."/>
        </authorList>
    </citation>
    <scope>NUCLEOTIDE SEQUENCE [LARGE SCALE GENOMIC DNA]</scope>
    <source>
        <strain evidence="4 5">404</strain>
    </source>
</reference>
<evidence type="ECO:0000259" key="3">
    <source>
        <dbReference type="PROSITE" id="PS51186"/>
    </source>
</evidence>
<accession>A0A7W2ISC4</accession>
<dbReference type="PANTHER" id="PTHR43800:SF1">
    <property type="entry name" value="PEPTIDYL-LYSINE N-ACETYLTRANSFERASE YJAB"/>
    <property type="match status" value="1"/>
</dbReference>
<dbReference type="AlphaFoldDB" id="A0A7W2ISC4"/>
<keyword evidence="1 4" id="KW-0808">Transferase</keyword>
<dbReference type="EMBL" id="JACFYF010000001">
    <property type="protein sequence ID" value="MBA5761331.1"/>
    <property type="molecule type" value="Genomic_DNA"/>
</dbReference>
<dbReference type="InterPro" id="IPR000182">
    <property type="entry name" value="GNAT_dom"/>
</dbReference>
<dbReference type="EC" id="2.3.1.-" evidence="4"/>
<dbReference type="CDD" id="cd04301">
    <property type="entry name" value="NAT_SF"/>
    <property type="match status" value="1"/>
</dbReference>
<organism evidence="4 5">
    <name type="scientific">Vibrio marinisediminis</name>
    <dbReference type="NCBI Taxonomy" id="2758441"/>
    <lineage>
        <taxon>Bacteria</taxon>
        <taxon>Pseudomonadati</taxon>
        <taxon>Pseudomonadota</taxon>
        <taxon>Gammaproteobacteria</taxon>
        <taxon>Vibrionales</taxon>
        <taxon>Vibrionaceae</taxon>
        <taxon>Vibrio</taxon>
    </lineage>
</organism>
<dbReference type="PROSITE" id="PS51186">
    <property type="entry name" value="GNAT"/>
    <property type="match status" value="1"/>
</dbReference>
<dbReference type="Proteomes" id="UP000571701">
    <property type="component" value="Unassembled WGS sequence"/>
</dbReference>
<gene>
    <name evidence="4" type="ORF">H2O73_03155</name>
</gene>
<keyword evidence="5" id="KW-1185">Reference proteome</keyword>
<name>A0A7W2ISC4_9VIBR</name>
<evidence type="ECO:0000313" key="4">
    <source>
        <dbReference type="EMBL" id="MBA5761331.1"/>
    </source>
</evidence>
<dbReference type="NCBIfam" id="NF007853">
    <property type="entry name" value="PRK10562.1"/>
    <property type="match status" value="1"/>
</dbReference>
<feature type="domain" description="N-acetyltransferase" evidence="3">
    <location>
        <begin position="1"/>
        <end position="142"/>
    </location>
</feature>
<evidence type="ECO:0000313" key="5">
    <source>
        <dbReference type="Proteomes" id="UP000571701"/>
    </source>
</evidence>
<dbReference type="GO" id="GO:0016747">
    <property type="term" value="F:acyltransferase activity, transferring groups other than amino-acyl groups"/>
    <property type="evidence" value="ECO:0007669"/>
    <property type="project" value="InterPro"/>
</dbReference>
<dbReference type="PANTHER" id="PTHR43800">
    <property type="entry name" value="PEPTIDYL-LYSINE N-ACETYLTRANSFERASE YJAB"/>
    <property type="match status" value="1"/>
</dbReference>
<protein>
    <submittedName>
        <fullName evidence="4">N-acetyltransferase</fullName>
        <ecNumber evidence="4">2.3.1.-</ecNumber>
    </submittedName>
</protein>
<dbReference type="SUPFAM" id="SSF55729">
    <property type="entry name" value="Acyl-CoA N-acyltransferases (Nat)"/>
    <property type="match status" value="1"/>
</dbReference>
<sequence>MIRPLRAEDLNQVVELWYCTSVLAHDFIPQEFWYSQKQAMHDIYLPNSNTWVYEQGDCILGFIAYYQGFIPALFVSPNAQSQGIGQQLLDSLKQLHNPLQLAVYAENQRAHQFYLKQGFQEIERRVCEHTQHDEIVMAWQASA</sequence>
<evidence type="ECO:0000256" key="2">
    <source>
        <dbReference type="ARBA" id="ARBA00023315"/>
    </source>
</evidence>
<keyword evidence="2 4" id="KW-0012">Acyltransferase</keyword>
<proteinExistence type="predicted"/>